<sequence length="115" mass="12961">MQRKDGVSRMLPVHGSPVRSPWGPRHRQAGALTCPGSSIFLQYQQERREQGISWDPSKRREEEREVITVERLRLLSRGSLVISRRCRSQAHEQAAGVGRPPAELARGNATLVLLI</sequence>
<keyword evidence="3" id="KW-1185">Reference proteome</keyword>
<evidence type="ECO:0000256" key="1">
    <source>
        <dbReference type="SAM" id="MobiDB-lite"/>
    </source>
</evidence>
<organism evidence="2 3">
    <name type="scientific">Punica granatum</name>
    <name type="common">Pomegranate</name>
    <dbReference type="NCBI Taxonomy" id="22663"/>
    <lineage>
        <taxon>Eukaryota</taxon>
        <taxon>Viridiplantae</taxon>
        <taxon>Streptophyta</taxon>
        <taxon>Embryophyta</taxon>
        <taxon>Tracheophyta</taxon>
        <taxon>Spermatophyta</taxon>
        <taxon>Magnoliopsida</taxon>
        <taxon>eudicotyledons</taxon>
        <taxon>Gunneridae</taxon>
        <taxon>Pentapetalae</taxon>
        <taxon>rosids</taxon>
        <taxon>malvids</taxon>
        <taxon>Myrtales</taxon>
        <taxon>Lythraceae</taxon>
        <taxon>Punica</taxon>
    </lineage>
</organism>
<dbReference type="AlphaFoldDB" id="A0A2I0I0R7"/>
<feature type="region of interest" description="Disordered" evidence="1">
    <location>
        <begin position="1"/>
        <end position="29"/>
    </location>
</feature>
<proteinExistence type="predicted"/>
<comment type="caution">
    <text evidence="2">The sequence shown here is derived from an EMBL/GenBank/DDBJ whole genome shotgun (WGS) entry which is preliminary data.</text>
</comment>
<reference evidence="2 3" key="1">
    <citation type="submission" date="2017-11" db="EMBL/GenBank/DDBJ databases">
        <title>De-novo sequencing of pomegranate (Punica granatum L.) genome.</title>
        <authorList>
            <person name="Akparov Z."/>
            <person name="Amiraslanov A."/>
            <person name="Hajiyeva S."/>
            <person name="Abbasov M."/>
            <person name="Kaur K."/>
            <person name="Hamwieh A."/>
            <person name="Solovyev V."/>
            <person name="Salamov A."/>
            <person name="Braich B."/>
            <person name="Kosarev P."/>
            <person name="Mahmoud A."/>
            <person name="Hajiyev E."/>
            <person name="Babayeva S."/>
            <person name="Izzatullayeva V."/>
            <person name="Mammadov A."/>
            <person name="Mammadov A."/>
            <person name="Sharifova S."/>
            <person name="Ojaghi J."/>
            <person name="Eynullazada K."/>
            <person name="Bayramov B."/>
            <person name="Abdulazimova A."/>
            <person name="Shahmuradov I."/>
        </authorList>
    </citation>
    <scope>NUCLEOTIDE SEQUENCE [LARGE SCALE GENOMIC DNA]</scope>
    <source>
        <strain evidence="3">cv. AG2017</strain>
        <tissue evidence="2">Leaf</tissue>
    </source>
</reference>
<accession>A0A2I0I0R7</accession>
<protein>
    <submittedName>
        <fullName evidence="2">Uncharacterized protein</fullName>
    </submittedName>
</protein>
<name>A0A2I0I0R7_PUNGR</name>
<evidence type="ECO:0000313" key="2">
    <source>
        <dbReference type="EMBL" id="PKI37551.1"/>
    </source>
</evidence>
<gene>
    <name evidence="2" type="ORF">CRG98_042064</name>
</gene>
<dbReference type="Proteomes" id="UP000233551">
    <property type="component" value="Unassembled WGS sequence"/>
</dbReference>
<dbReference type="EMBL" id="PGOL01004351">
    <property type="protein sequence ID" value="PKI37551.1"/>
    <property type="molecule type" value="Genomic_DNA"/>
</dbReference>
<evidence type="ECO:0000313" key="3">
    <source>
        <dbReference type="Proteomes" id="UP000233551"/>
    </source>
</evidence>